<dbReference type="EMBL" id="CR378676">
    <property type="protein sequence ID" value="CAG22355.1"/>
    <property type="molecule type" value="Genomic_DNA"/>
</dbReference>
<evidence type="ECO:0000313" key="2">
    <source>
        <dbReference type="Proteomes" id="UP000000593"/>
    </source>
</evidence>
<gene>
    <name evidence="1" type="primary">MSHA</name>
    <name evidence="1" type="ordered locus">PBPRB0482</name>
</gene>
<dbReference type="AlphaFoldDB" id="Q6LK25"/>
<dbReference type="SUPFAM" id="SSF54523">
    <property type="entry name" value="Pili subunits"/>
    <property type="match status" value="1"/>
</dbReference>
<dbReference type="RefSeq" id="WP_011220564.1">
    <property type="nucleotide sequence ID" value="NC_006371.1"/>
</dbReference>
<dbReference type="Proteomes" id="UP000000593">
    <property type="component" value="Chromosome 2"/>
</dbReference>
<reference evidence="2" key="1">
    <citation type="journal article" date="2005" name="Science">
        <title>Life at depth: Photobacterium profundum genome sequence and expression analysis.</title>
        <authorList>
            <person name="Vezzi A."/>
            <person name="Campanaro S."/>
            <person name="D'Angelo M."/>
            <person name="Simonato F."/>
            <person name="Vitulo N."/>
            <person name="Lauro F.M."/>
            <person name="Cestaro A."/>
            <person name="Malacrida G."/>
            <person name="Simionati B."/>
            <person name="Cannata N."/>
            <person name="Romualdi C."/>
            <person name="Bartlett D.H."/>
            <person name="Valle G."/>
        </authorList>
    </citation>
    <scope>NUCLEOTIDE SEQUENCE [LARGE SCALE GENOMIC DNA]</scope>
    <source>
        <strain evidence="2">ATCC BAA-1253 / SS9</strain>
    </source>
</reference>
<dbReference type="Gene3D" id="3.30.700.10">
    <property type="entry name" value="Glycoprotein, Type 4 Pilin"/>
    <property type="match status" value="1"/>
</dbReference>
<evidence type="ECO:0000313" key="1">
    <source>
        <dbReference type="EMBL" id="CAG22355.1"/>
    </source>
</evidence>
<dbReference type="NCBIfam" id="TIGR02532">
    <property type="entry name" value="IV_pilin_GFxxxE"/>
    <property type="match status" value="1"/>
</dbReference>
<dbReference type="HOGENOM" id="CLU_098637_3_1_6"/>
<dbReference type="InterPro" id="IPR045584">
    <property type="entry name" value="Pilin-like"/>
</dbReference>
<dbReference type="InterPro" id="IPR012902">
    <property type="entry name" value="N_methyl_site"/>
</dbReference>
<dbReference type="STRING" id="298386.PBPRB0482"/>
<proteinExistence type="predicted"/>
<sequence>MKSNGFTLIELVVVIVILGILSVTAAPRFLNIQSDARISVLKGFVGAYKATDGIVMGKATMHGLESSWSTVKIPNTDLYVESGMMLITKDNIMNAMNIDGLHITQLGSDNMYDSSSMTAQSRMVLVYQANKQLEPTEIKTSMCFIVIRKNDAPKTLGEFKIEQYISGC</sequence>
<keyword evidence="2" id="KW-1185">Reference proteome</keyword>
<organism evidence="1 2">
    <name type="scientific">Photobacterium profundum (strain SS9)</name>
    <dbReference type="NCBI Taxonomy" id="298386"/>
    <lineage>
        <taxon>Bacteria</taxon>
        <taxon>Pseudomonadati</taxon>
        <taxon>Pseudomonadota</taxon>
        <taxon>Gammaproteobacteria</taxon>
        <taxon>Vibrionales</taxon>
        <taxon>Vibrionaceae</taxon>
        <taxon>Photobacterium</taxon>
    </lineage>
</organism>
<dbReference type="Pfam" id="PF07963">
    <property type="entry name" value="N_methyl"/>
    <property type="match status" value="1"/>
</dbReference>
<accession>Q6LK25</accession>
<name>Q6LK25_PHOPR</name>
<evidence type="ECO:0008006" key="3">
    <source>
        <dbReference type="Google" id="ProtNLM"/>
    </source>
</evidence>
<protein>
    <recommendedName>
        <fullName evidence="3">MSHA pilin protein MshA</fullName>
    </recommendedName>
</protein>
<dbReference type="eggNOG" id="COG4969">
    <property type="taxonomic scope" value="Bacteria"/>
</dbReference>
<dbReference type="KEGG" id="ppr:PBPRB0482"/>